<evidence type="ECO:0000256" key="4">
    <source>
        <dbReference type="ARBA" id="ARBA00023136"/>
    </source>
</evidence>
<sequence length="335" mass="35907">MEQNIITGVFLPIAIAIIMWGMGLSLVVDDFRRVLFYPKAVAIGLFGQLVVLPLVGFFIASTFNLPPEYAVGLMIVALCPGGPTSNLISFLSRGDVALSVTLTAISNTVTVITIPPLVNWMLFHFMGQGTTLQLPFVQTVVQIALLTIVPVALGMWMRAKRPEFAAEADFPVKVASVALLVLVILAAIIRERAIIVQAFIDVGPATLMLSAVSMLLGFTIAAIMRLNWSQRITSGIEVGIQNGTLAIALASGATFLNNPAMAIPPAIYSLVMFGTAAAFGFFVNARIGRRQCACCLDRFRLDIFDLNRTKGERDSEIPATAATVPSGRVQTSTGF</sequence>
<reference evidence="6 7" key="1">
    <citation type="submission" date="2007-08" db="EMBL/GenBank/DDBJ databases">
        <title>Complete sequence of Roseiflexus castenholzii DSM 13941.</title>
        <authorList>
            <consortium name="US DOE Joint Genome Institute"/>
            <person name="Copeland A."/>
            <person name="Lucas S."/>
            <person name="Lapidus A."/>
            <person name="Barry K."/>
            <person name="Glavina del Rio T."/>
            <person name="Dalin E."/>
            <person name="Tice H."/>
            <person name="Pitluck S."/>
            <person name="Thompson L.S."/>
            <person name="Brettin T."/>
            <person name="Bruce D."/>
            <person name="Detter J.C."/>
            <person name="Han C."/>
            <person name="Tapia R."/>
            <person name="Schmutz J."/>
            <person name="Larimer F."/>
            <person name="Land M."/>
            <person name="Hauser L."/>
            <person name="Kyrpides N."/>
            <person name="Mikhailova N."/>
            <person name="Bryant D.A."/>
            <person name="Hanada S."/>
            <person name="Tsukatani Y."/>
            <person name="Richardson P."/>
        </authorList>
    </citation>
    <scope>NUCLEOTIDE SEQUENCE [LARGE SCALE GENOMIC DNA]</scope>
    <source>
        <strain evidence="7">DSM 13941 / HLO8</strain>
    </source>
</reference>
<evidence type="ECO:0000313" key="6">
    <source>
        <dbReference type="EMBL" id="ABU56503.1"/>
    </source>
</evidence>
<gene>
    <name evidence="6" type="ordered locus">Rcas_0371</name>
</gene>
<dbReference type="InterPro" id="IPR004710">
    <property type="entry name" value="Bilac:Na_transpt"/>
</dbReference>
<feature type="transmembrane region" description="Helical" evidence="5">
    <location>
        <begin position="136"/>
        <end position="156"/>
    </location>
</feature>
<feature type="transmembrane region" description="Helical" evidence="5">
    <location>
        <begin position="69"/>
        <end position="89"/>
    </location>
</feature>
<keyword evidence="3 5" id="KW-1133">Transmembrane helix</keyword>
<feature type="transmembrane region" description="Helical" evidence="5">
    <location>
        <begin position="177"/>
        <end position="200"/>
    </location>
</feature>
<evidence type="ECO:0000256" key="5">
    <source>
        <dbReference type="SAM" id="Phobius"/>
    </source>
</evidence>
<comment type="subcellular location">
    <subcellularLocation>
        <location evidence="1">Membrane</location>
        <topology evidence="1">Multi-pass membrane protein</topology>
    </subcellularLocation>
</comment>
<dbReference type="EMBL" id="CP000804">
    <property type="protein sequence ID" value="ABU56503.1"/>
    <property type="molecule type" value="Genomic_DNA"/>
</dbReference>
<dbReference type="GO" id="GO:0016020">
    <property type="term" value="C:membrane"/>
    <property type="evidence" value="ECO:0007669"/>
    <property type="project" value="UniProtKB-SubCell"/>
</dbReference>
<proteinExistence type="predicted"/>
<dbReference type="Pfam" id="PF01758">
    <property type="entry name" value="SBF"/>
    <property type="match status" value="1"/>
</dbReference>
<feature type="transmembrane region" description="Helical" evidence="5">
    <location>
        <begin position="238"/>
        <end position="256"/>
    </location>
</feature>
<accession>A7NGB6</accession>
<dbReference type="OrthoDB" id="9806785at2"/>
<dbReference type="STRING" id="383372.Rcas_0371"/>
<dbReference type="PANTHER" id="PTHR10361:SF24">
    <property type="entry name" value="P3 PROTEIN"/>
    <property type="match status" value="1"/>
</dbReference>
<dbReference type="AlphaFoldDB" id="A7NGB6"/>
<dbReference type="KEGG" id="rca:Rcas_0371"/>
<name>A7NGB6_ROSCS</name>
<feature type="transmembrane region" description="Helical" evidence="5">
    <location>
        <begin position="262"/>
        <end position="283"/>
    </location>
</feature>
<evidence type="ECO:0000256" key="2">
    <source>
        <dbReference type="ARBA" id="ARBA00022692"/>
    </source>
</evidence>
<dbReference type="Gene3D" id="1.20.1530.20">
    <property type="match status" value="1"/>
</dbReference>
<keyword evidence="2 5" id="KW-0812">Transmembrane</keyword>
<dbReference type="InterPro" id="IPR002657">
    <property type="entry name" value="BilAc:Na_symport/Acr3"/>
</dbReference>
<feature type="transmembrane region" description="Helical" evidence="5">
    <location>
        <begin position="6"/>
        <end position="28"/>
    </location>
</feature>
<keyword evidence="7" id="KW-1185">Reference proteome</keyword>
<dbReference type="HOGENOM" id="CLU_034788_0_1_0"/>
<feature type="transmembrane region" description="Helical" evidence="5">
    <location>
        <begin position="206"/>
        <end position="226"/>
    </location>
</feature>
<dbReference type="InterPro" id="IPR038770">
    <property type="entry name" value="Na+/solute_symporter_sf"/>
</dbReference>
<protein>
    <submittedName>
        <fullName evidence="6">Bile acid:sodium symporter</fullName>
    </submittedName>
</protein>
<evidence type="ECO:0000256" key="1">
    <source>
        <dbReference type="ARBA" id="ARBA00004141"/>
    </source>
</evidence>
<organism evidence="6 7">
    <name type="scientific">Roseiflexus castenholzii (strain DSM 13941 / HLO8)</name>
    <dbReference type="NCBI Taxonomy" id="383372"/>
    <lineage>
        <taxon>Bacteria</taxon>
        <taxon>Bacillati</taxon>
        <taxon>Chloroflexota</taxon>
        <taxon>Chloroflexia</taxon>
        <taxon>Chloroflexales</taxon>
        <taxon>Roseiflexineae</taxon>
        <taxon>Roseiflexaceae</taxon>
        <taxon>Roseiflexus</taxon>
    </lineage>
</organism>
<evidence type="ECO:0000313" key="7">
    <source>
        <dbReference type="Proteomes" id="UP000000263"/>
    </source>
</evidence>
<feature type="transmembrane region" description="Helical" evidence="5">
    <location>
        <begin position="40"/>
        <end position="63"/>
    </location>
</feature>
<keyword evidence="4 5" id="KW-0472">Membrane</keyword>
<dbReference type="Proteomes" id="UP000000263">
    <property type="component" value="Chromosome"/>
</dbReference>
<dbReference type="eggNOG" id="COG0385">
    <property type="taxonomic scope" value="Bacteria"/>
</dbReference>
<dbReference type="PANTHER" id="PTHR10361">
    <property type="entry name" value="SODIUM-BILE ACID COTRANSPORTER"/>
    <property type="match status" value="1"/>
</dbReference>
<feature type="transmembrane region" description="Helical" evidence="5">
    <location>
        <begin position="96"/>
        <end position="116"/>
    </location>
</feature>
<evidence type="ECO:0000256" key="3">
    <source>
        <dbReference type="ARBA" id="ARBA00022989"/>
    </source>
</evidence>